<feature type="transmembrane region" description="Helical" evidence="1">
    <location>
        <begin position="392"/>
        <end position="412"/>
    </location>
</feature>
<evidence type="ECO:0000313" key="2">
    <source>
        <dbReference type="EMBL" id="MBB4965089.1"/>
    </source>
</evidence>
<reference evidence="2 3" key="1">
    <citation type="submission" date="2020-08" db="EMBL/GenBank/DDBJ databases">
        <title>Sequencing the genomes of 1000 actinobacteria strains.</title>
        <authorList>
            <person name="Klenk H.-P."/>
        </authorList>
    </citation>
    <scope>NUCLEOTIDE SEQUENCE [LARGE SCALE GENOMIC DNA]</scope>
    <source>
        <strain evidence="2 3">DSM 45084</strain>
    </source>
</reference>
<evidence type="ECO:0000313" key="3">
    <source>
        <dbReference type="Proteomes" id="UP000542674"/>
    </source>
</evidence>
<sequence>MTIADLVDRVSPILPDPVDELQVAAVLESQGVTDQAAADDYGEADVFALARRVFPLLPGREDDPPAPPADRRTRIDLLHGPLYLLPTLAYPAAFEVLGSAVAVRALVFATAFGWVWGAGASFVAYQLVGLDARGSATRTFLHLGWLGLGVGTLLSLPLLLFGGGLGVPLFVLAQLAVQQIVGVLLFHRRERVLAYAMLPAGIGGLGYLALSDERFAWPVLALGCVSVVLGMESARRSGRAHRDADGVRLPEPRVLVKNSLPGLAYATMCAALVLYVDARYVLGALDLAVAAAPLVLGMGVVELRANRLFEHADGLLREPLRPGEFHERMWRALLRELATCLVALGALALVLLAVLRSLGVLTSAGAFLVDGHVVLGGVFFLGFVLVRTGGAVLAPALLGGASLGCVTTAELVADPLTTDSLPRVFLATGIALSVLLLTALRRGVGQVRHYR</sequence>
<keyword evidence="1" id="KW-1133">Transmembrane helix</keyword>
<keyword evidence="1" id="KW-0472">Membrane</keyword>
<feature type="transmembrane region" description="Helical" evidence="1">
    <location>
        <begin position="82"/>
        <end position="101"/>
    </location>
</feature>
<proteinExistence type="predicted"/>
<gene>
    <name evidence="2" type="ORF">F4559_002448</name>
</gene>
<evidence type="ECO:0000256" key="1">
    <source>
        <dbReference type="SAM" id="Phobius"/>
    </source>
</evidence>
<feature type="transmembrane region" description="Helical" evidence="1">
    <location>
        <begin position="281"/>
        <end position="301"/>
    </location>
</feature>
<accession>A0A7W7WV94</accession>
<dbReference type="AlphaFoldDB" id="A0A7W7WV94"/>
<dbReference type="RefSeq" id="WP_184668470.1">
    <property type="nucleotide sequence ID" value="NZ_BAABAI010000013.1"/>
</dbReference>
<dbReference type="Proteomes" id="UP000542674">
    <property type="component" value="Unassembled WGS sequence"/>
</dbReference>
<dbReference type="EMBL" id="JACHJS010000001">
    <property type="protein sequence ID" value="MBB4965089.1"/>
    <property type="molecule type" value="Genomic_DNA"/>
</dbReference>
<name>A0A7W7WV94_9PSEU</name>
<feature type="transmembrane region" description="Helical" evidence="1">
    <location>
        <begin position="255"/>
        <end position="275"/>
    </location>
</feature>
<feature type="transmembrane region" description="Helical" evidence="1">
    <location>
        <begin position="107"/>
        <end position="128"/>
    </location>
</feature>
<feature type="transmembrane region" description="Helical" evidence="1">
    <location>
        <begin position="167"/>
        <end position="185"/>
    </location>
</feature>
<feature type="transmembrane region" description="Helical" evidence="1">
    <location>
        <begin position="337"/>
        <end position="358"/>
    </location>
</feature>
<keyword evidence="3" id="KW-1185">Reference proteome</keyword>
<protein>
    <submittedName>
        <fullName evidence="2">Uncharacterized protein</fullName>
    </submittedName>
</protein>
<comment type="caution">
    <text evidence="2">The sequence shown here is derived from an EMBL/GenBank/DDBJ whole genome shotgun (WGS) entry which is preliminary data.</text>
</comment>
<feature type="transmembrane region" description="Helical" evidence="1">
    <location>
        <begin position="424"/>
        <end position="444"/>
    </location>
</feature>
<feature type="transmembrane region" description="Helical" evidence="1">
    <location>
        <begin position="364"/>
        <end position="385"/>
    </location>
</feature>
<feature type="transmembrane region" description="Helical" evidence="1">
    <location>
        <begin position="192"/>
        <end position="209"/>
    </location>
</feature>
<feature type="transmembrane region" description="Helical" evidence="1">
    <location>
        <begin position="215"/>
        <end position="234"/>
    </location>
</feature>
<feature type="transmembrane region" description="Helical" evidence="1">
    <location>
        <begin position="140"/>
        <end position="161"/>
    </location>
</feature>
<organism evidence="2 3">
    <name type="scientific">Saccharothrix violaceirubra</name>
    <dbReference type="NCBI Taxonomy" id="413306"/>
    <lineage>
        <taxon>Bacteria</taxon>
        <taxon>Bacillati</taxon>
        <taxon>Actinomycetota</taxon>
        <taxon>Actinomycetes</taxon>
        <taxon>Pseudonocardiales</taxon>
        <taxon>Pseudonocardiaceae</taxon>
        <taxon>Saccharothrix</taxon>
    </lineage>
</organism>
<keyword evidence="1" id="KW-0812">Transmembrane</keyword>